<evidence type="ECO:0000256" key="1">
    <source>
        <dbReference type="ARBA" id="ARBA00001936"/>
    </source>
</evidence>
<dbReference type="PANTHER" id="PTHR12318">
    <property type="entry name" value="TESTOSTERONE-REGULATED PROTEIN RP2"/>
    <property type="match status" value="1"/>
</dbReference>
<reference evidence="9 10" key="1">
    <citation type="submission" date="2017-08" db="EMBL/GenBank/DDBJ databases">
        <title>Harnessing the power of phylogenomics to disentangle the directionality and signatures of interkingdom host jumping in the parasitic fungal genus Tolypocladium.</title>
        <authorList>
            <person name="Quandt C.A."/>
            <person name="Patterson W."/>
            <person name="Spatafora J.W."/>
        </authorList>
    </citation>
    <scope>NUCLEOTIDE SEQUENCE [LARGE SCALE GENOMIC DNA]</scope>
    <source>
        <strain evidence="9 10">CBS 113982</strain>
    </source>
</reference>
<dbReference type="GO" id="GO:0016818">
    <property type="term" value="F:hydrolase activity, acting on acid anhydrides, in phosphorus-containing anhydrides"/>
    <property type="evidence" value="ECO:0007669"/>
    <property type="project" value="InterPro"/>
</dbReference>
<dbReference type="SUPFAM" id="SSF55811">
    <property type="entry name" value="Nudix"/>
    <property type="match status" value="1"/>
</dbReference>
<dbReference type="Gene3D" id="3.90.79.10">
    <property type="entry name" value="Nucleoside Triphosphate Pyrophosphohydrolase"/>
    <property type="match status" value="1"/>
</dbReference>
<dbReference type="CDD" id="cd18870">
    <property type="entry name" value="NUDIX_AcylCoAdiphos_Nudt19"/>
    <property type="match status" value="1"/>
</dbReference>
<evidence type="ECO:0000256" key="5">
    <source>
        <dbReference type="ARBA" id="ARBA00022842"/>
    </source>
</evidence>
<comment type="cofactor">
    <cofactor evidence="2">
        <name>Mg(2+)</name>
        <dbReference type="ChEBI" id="CHEBI:18420"/>
    </cofactor>
</comment>
<protein>
    <submittedName>
        <fullName evidence="9">Nucleoside diphosphate-linked moiety X motif 19, mitochondrial</fullName>
    </submittedName>
</protein>
<dbReference type="PROSITE" id="PS51462">
    <property type="entry name" value="NUDIX"/>
    <property type="match status" value="1"/>
</dbReference>
<organism evidence="9 10">
    <name type="scientific">Tolypocladium capitatum</name>
    <dbReference type="NCBI Taxonomy" id="45235"/>
    <lineage>
        <taxon>Eukaryota</taxon>
        <taxon>Fungi</taxon>
        <taxon>Dikarya</taxon>
        <taxon>Ascomycota</taxon>
        <taxon>Pezizomycotina</taxon>
        <taxon>Sordariomycetes</taxon>
        <taxon>Hypocreomycetidae</taxon>
        <taxon>Hypocreales</taxon>
        <taxon>Ophiocordycipitaceae</taxon>
        <taxon>Tolypocladium</taxon>
    </lineage>
</organism>
<evidence type="ECO:0000313" key="10">
    <source>
        <dbReference type="Proteomes" id="UP000236621"/>
    </source>
</evidence>
<dbReference type="Pfam" id="PF00293">
    <property type="entry name" value="NUDIX"/>
    <property type="match status" value="1"/>
</dbReference>
<feature type="compositionally biased region" description="Basic and acidic residues" evidence="7">
    <location>
        <begin position="65"/>
        <end position="77"/>
    </location>
</feature>
<dbReference type="PANTHER" id="PTHR12318:SF0">
    <property type="entry name" value="ACYL-COENZYME A DIPHOSPHATASE NUDT19"/>
    <property type="match status" value="1"/>
</dbReference>
<sequence>MSRSVHPVARQFSRSSVLHPSSIGAKSSRPCVLFPRHPRGSRRLTTTAAAVVMPPPQRAASSSSREGRGGGEPKGGEPRPSSSVLLLSPTNEVLLLHRVESSSSFASAHVFPGGNLDPFHDGEVPAPDAPGRHQDGPAYRLCALRECFEETGILLATRGGALMDLPVERRDEARKKIHANEVNFVEWVTSLGGVPDTGGLVPFTRWITPVGVPTRFTTQMYVYLLPISRRAAPSEMLVPTPDNGVEHTAALFAPPQTFLRRAAEHSVILFPPQVYLLHLLAQFLAGGTGSPEEGAPHYAAQRDKLLSFLRRVPTAETEEGRRDPTSGISWADKVICPQHMLKRESDGRAVLGLERPPPELKDTGRGGDWERVALVRFGKGGPRDVEIRRRVDVMKEEPASGPSKL</sequence>
<keyword evidence="3" id="KW-0479">Metal-binding</keyword>
<gene>
    <name evidence="9" type="ORF">TCAP_05710</name>
</gene>
<evidence type="ECO:0000313" key="9">
    <source>
        <dbReference type="EMBL" id="PNY24349.1"/>
    </source>
</evidence>
<keyword evidence="6" id="KW-0464">Manganese</keyword>
<name>A0A2K3Q9Y2_9HYPO</name>
<dbReference type="InterPro" id="IPR000086">
    <property type="entry name" value="NUDIX_hydrolase_dom"/>
</dbReference>
<evidence type="ECO:0000256" key="4">
    <source>
        <dbReference type="ARBA" id="ARBA00022801"/>
    </source>
</evidence>
<keyword evidence="10" id="KW-1185">Reference proteome</keyword>
<proteinExistence type="predicted"/>
<dbReference type="GO" id="GO:0005739">
    <property type="term" value="C:mitochondrion"/>
    <property type="evidence" value="ECO:0007669"/>
    <property type="project" value="TreeGrafter"/>
</dbReference>
<feature type="region of interest" description="Disordered" evidence="7">
    <location>
        <begin position="1"/>
        <end position="84"/>
    </location>
</feature>
<evidence type="ECO:0000256" key="6">
    <source>
        <dbReference type="ARBA" id="ARBA00023211"/>
    </source>
</evidence>
<comment type="cofactor">
    <cofactor evidence="1">
        <name>Mn(2+)</name>
        <dbReference type="ChEBI" id="CHEBI:29035"/>
    </cofactor>
</comment>
<dbReference type="STRING" id="45235.A0A2K3Q9Y2"/>
<dbReference type="AlphaFoldDB" id="A0A2K3Q9Y2"/>
<comment type="caution">
    <text evidence="9">The sequence shown here is derived from an EMBL/GenBank/DDBJ whole genome shotgun (WGS) entry which is preliminary data.</text>
</comment>
<evidence type="ECO:0000259" key="8">
    <source>
        <dbReference type="PROSITE" id="PS51462"/>
    </source>
</evidence>
<dbReference type="OrthoDB" id="1695362at2759"/>
<keyword evidence="5" id="KW-0460">Magnesium</keyword>
<keyword evidence="4" id="KW-0378">Hydrolase</keyword>
<dbReference type="Proteomes" id="UP000236621">
    <property type="component" value="Unassembled WGS sequence"/>
</dbReference>
<accession>A0A2K3Q9Y2</accession>
<dbReference type="GO" id="GO:0046872">
    <property type="term" value="F:metal ion binding"/>
    <property type="evidence" value="ECO:0007669"/>
    <property type="project" value="UniProtKB-KW"/>
</dbReference>
<dbReference type="EMBL" id="NRSZ01000906">
    <property type="protein sequence ID" value="PNY24349.1"/>
    <property type="molecule type" value="Genomic_DNA"/>
</dbReference>
<evidence type="ECO:0000256" key="7">
    <source>
        <dbReference type="SAM" id="MobiDB-lite"/>
    </source>
</evidence>
<dbReference type="InterPro" id="IPR015797">
    <property type="entry name" value="NUDIX_hydrolase-like_dom_sf"/>
</dbReference>
<feature type="domain" description="Nudix hydrolase" evidence="8">
    <location>
        <begin position="77"/>
        <end position="275"/>
    </location>
</feature>
<dbReference type="InterPro" id="IPR039121">
    <property type="entry name" value="NUDT19"/>
</dbReference>
<evidence type="ECO:0000256" key="3">
    <source>
        <dbReference type="ARBA" id="ARBA00022723"/>
    </source>
</evidence>
<evidence type="ECO:0000256" key="2">
    <source>
        <dbReference type="ARBA" id="ARBA00001946"/>
    </source>
</evidence>